<accession>A0A0V8JE51</accession>
<comment type="caution">
    <text evidence="1">The sequence shown here is derived from an EMBL/GenBank/DDBJ whole genome shotgun (WGS) entry which is preliminary data.</text>
</comment>
<gene>
    <name evidence="1" type="ORF">AS030_07885</name>
</gene>
<dbReference type="Proteomes" id="UP000054099">
    <property type="component" value="Unassembled WGS sequence"/>
</dbReference>
<keyword evidence="2" id="KW-1185">Reference proteome</keyword>
<sequence>MIVNRGGALAKSYFISYLRLIMNARDCSVVDAQEVAMDIFFHGDKTRFGTATFEQFTAAFHELSH</sequence>
<dbReference type="OrthoDB" id="2737810at2"/>
<evidence type="ECO:0000313" key="2">
    <source>
        <dbReference type="Proteomes" id="UP000054099"/>
    </source>
</evidence>
<protein>
    <submittedName>
        <fullName evidence="1">Uncharacterized protein</fullName>
    </submittedName>
</protein>
<dbReference type="EMBL" id="LNQN01000001">
    <property type="protein sequence ID" value="KSU85414.1"/>
    <property type="molecule type" value="Genomic_DNA"/>
</dbReference>
<evidence type="ECO:0000313" key="1">
    <source>
        <dbReference type="EMBL" id="KSU85414.1"/>
    </source>
</evidence>
<reference evidence="1 2" key="1">
    <citation type="journal article" date="2014" name="Antonie Van Leeuwenhoek">
        <title>Fictibacillus enclensis sp. nov., isolated from marine sediment.</title>
        <authorList>
            <person name="Dastager S.G."/>
            <person name="Mawlankar R."/>
            <person name="Srinivasan K."/>
            <person name="Tang S.K."/>
            <person name="Lee J.C."/>
            <person name="Ramana V.V."/>
            <person name="Shouche Y.S."/>
        </authorList>
    </citation>
    <scope>NUCLEOTIDE SEQUENCE [LARGE SCALE GENOMIC DNA]</scope>
    <source>
        <strain evidence="1 2">NIO-1003</strain>
    </source>
</reference>
<name>A0A0V8JE51_9BACL</name>
<organism evidence="1 2">
    <name type="scientific">Fictibacillus enclensis</name>
    <dbReference type="NCBI Taxonomy" id="1017270"/>
    <lineage>
        <taxon>Bacteria</taxon>
        <taxon>Bacillati</taxon>
        <taxon>Bacillota</taxon>
        <taxon>Bacilli</taxon>
        <taxon>Bacillales</taxon>
        <taxon>Fictibacillaceae</taxon>
        <taxon>Fictibacillus</taxon>
    </lineage>
</organism>
<dbReference type="AlphaFoldDB" id="A0A0V8JE51"/>
<dbReference type="RefSeq" id="WP_061970240.1">
    <property type="nucleotide sequence ID" value="NZ_FMAV01000001.1"/>
</dbReference>
<proteinExistence type="predicted"/>